<feature type="region of interest" description="Disordered" evidence="5">
    <location>
        <begin position="246"/>
        <end position="420"/>
    </location>
</feature>
<feature type="compositionally biased region" description="Polar residues" evidence="5">
    <location>
        <begin position="295"/>
        <end position="307"/>
    </location>
</feature>
<dbReference type="PANTHER" id="PTHR47793:SF1">
    <property type="entry name" value="HISTONE DEACETYLASE COMPLEX SUBUNIT CTI6"/>
    <property type="match status" value="1"/>
</dbReference>
<evidence type="ECO:0000256" key="5">
    <source>
        <dbReference type="SAM" id="MobiDB-lite"/>
    </source>
</evidence>
<feature type="compositionally biased region" description="Low complexity" evidence="5">
    <location>
        <begin position="560"/>
        <end position="574"/>
    </location>
</feature>
<dbReference type="InterPro" id="IPR001965">
    <property type="entry name" value="Znf_PHD"/>
</dbReference>
<dbReference type="Gene3D" id="3.30.40.10">
    <property type="entry name" value="Zinc/RING finger domain, C3HC4 (zinc finger)"/>
    <property type="match status" value="1"/>
</dbReference>
<evidence type="ECO:0000313" key="8">
    <source>
        <dbReference type="Proteomes" id="UP000054988"/>
    </source>
</evidence>
<dbReference type="Pfam" id="PF00628">
    <property type="entry name" value="PHD"/>
    <property type="match status" value="1"/>
</dbReference>
<dbReference type="InterPro" id="IPR011011">
    <property type="entry name" value="Znf_FYVE_PHD"/>
</dbReference>
<dbReference type="AlphaFoldDB" id="A0A0W0FGY8"/>
<dbReference type="PROSITE" id="PS50016">
    <property type="entry name" value="ZF_PHD_2"/>
    <property type="match status" value="1"/>
</dbReference>
<evidence type="ECO:0000259" key="6">
    <source>
        <dbReference type="PROSITE" id="PS50016"/>
    </source>
</evidence>
<dbReference type="SUPFAM" id="SSF57903">
    <property type="entry name" value="FYVE/PHD zinc finger"/>
    <property type="match status" value="1"/>
</dbReference>
<reference evidence="7 8" key="1">
    <citation type="submission" date="2015-12" db="EMBL/GenBank/DDBJ databases">
        <title>Draft genome sequence of Moniliophthora roreri, the causal agent of frosty pod rot of cacao.</title>
        <authorList>
            <person name="Aime M.C."/>
            <person name="Diaz-Valderrama J.R."/>
            <person name="Kijpornyongpan T."/>
            <person name="Phillips-Mora W."/>
        </authorList>
    </citation>
    <scope>NUCLEOTIDE SEQUENCE [LARGE SCALE GENOMIC DNA]</scope>
    <source>
        <strain evidence="7 8">MCA 2952</strain>
    </source>
</reference>
<evidence type="ECO:0000256" key="2">
    <source>
        <dbReference type="ARBA" id="ARBA00022771"/>
    </source>
</evidence>
<dbReference type="SMART" id="SM00249">
    <property type="entry name" value="PHD"/>
    <property type="match status" value="1"/>
</dbReference>
<dbReference type="InterPro" id="IPR019786">
    <property type="entry name" value="Zinc_finger_PHD-type_CS"/>
</dbReference>
<feature type="region of interest" description="Disordered" evidence="5">
    <location>
        <begin position="1"/>
        <end position="132"/>
    </location>
</feature>
<evidence type="ECO:0000313" key="7">
    <source>
        <dbReference type="EMBL" id="KTB35579.1"/>
    </source>
</evidence>
<keyword evidence="3" id="KW-0862">Zinc</keyword>
<dbReference type="InterPro" id="IPR013083">
    <property type="entry name" value="Znf_RING/FYVE/PHD"/>
</dbReference>
<accession>A0A0W0FGY8</accession>
<feature type="region of interest" description="Disordered" evidence="5">
    <location>
        <begin position="532"/>
        <end position="576"/>
    </location>
</feature>
<sequence length="610" mass="66320">MTMAPPLSPRETRRSGRRSAPSVSTSNSKSPDSDPPQRPPSSTTGNRNNKRLKQEDTDDVAPASTNTSSNSNGRSKRKPKEKSRQPPSDDPPEVPDVVPEQSASVAPGDEEEEQGVTRCVCGSTGEDDPDTGEFMVQCETCKVWQHGFCMGFESEDQLHDDDYYCEQCRPELHTDLLKKLKRARQSSANSHHTAAPTSTRLSRSHSPSYSTKQPSKRRNTMNSRDAAFDENLKEILDYSAAEAGTIPDVKSSTPNGHVPNLLPETEESLETAPANRKKRKRADNDATSVKKRTRSMSTTSDQATAPIQQPPREETPNPAKTAAPPATNQKTTAKNKRGGGGRKSIAANQDTAAVEGDGTPVPPTKRQGNGGRSKANGAKRPPHSTVAAGAGSHDPNLRRGQGNGTGGQNQGSTTAENSRAHRNTHAYVVSQQPLFTSWGLPDYLAHLENMLPTQIPQPLEVVSSITGRGESIERTTERGVRVKWPSKRMSVVDMNKRVRALVEWVGREQASASDRARRREALEKALRENSALIRQSEVPGGNSSRDVDSMTVDPLPPAQSSSTETPSFSSGSETATLMKDVEALMTDLITFQERFGPGAKSRDRERRHAS</sequence>
<feature type="region of interest" description="Disordered" evidence="5">
    <location>
        <begin position="181"/>
        <end position="223"/>
    </location>
</feature>
<dbReference type="eggNOG" id="KOG1844">
    <property type="taxonomic scope" value="Eukaryota"/>
</dbReference>
<dbReference type="PANTHER" id="PTHR47793">
    <property type="entry name" value="HISTONE DEACETYLASE COMPLEX SUBUNIT CTI6"/>
    <property type="match status" value="1"/>
</dbReference>
<feature type="domain" description="PHD-type" evidence="6">
    <location>
        <begin position="116"/>
        <end position="171"/>
    </location>
</feature>
<evidence type="ECO:0000256" key="1">
    <source>
        <dbReference type="ARBA" id="ARBA00022723"/>
    </source>
</evidence>
<evidence type="ECO:0000256" key="3">
    <source>
        <dbReference type="ARBA" id="ARBA00022833"/>
    </source>
</evidence>
<protein>
    <recommendedName>
        <fullName evidence="6">PHD-type domain-containing protein</fullName>
    </recommendedName>
</protein>
<proteinExistence type="predicted"/>
<keyword evidence="1" id="KW-0479">Metal-binding</keyword>
<organism evidence="7 8">
    <name type="scientific">Moniliophthora roreri</name>
    <name type="common">Frosty pod rot fungus</name>
    <name type="synonym">Monilia roreri</name>
    <dbReference type="NCBI Taxonomy" id="221103"/>
    <lineage>
        <taxon>Eukaryota</taxon>
        <taxon>Fungi</taxon>
        <taxon>Dikarya</taxon>
        <taxon>Basidiomycota</taxon>
        <taxon>Agaricomycotina</taxon>
        <taxon>Agaricomycetes</taxon>
        <taxon>Agaricomycetidae</taxon>
        <taxon>Agaricales</taxon>
        <taxon>Marasmiineae</taxon>
        <taxon>Marasmiaceae</taxon>
        <taxon>Moniliophthora</taxon>
    </lineage>
</organism>
<evidence type="ECO:0000256" key="4">
    <source>
        <dbReference type="PROSITE-ProRule" id="PRU00146"/>
    </source>
</evidence>
<dbReference type="EMBL" id="LATX01001986">
    <property type="protein sequence ID" value="KTB35579.1"/>
    <property type="molecule type" value="Genomic_DNA"/>
</dbReference>
<keyword evidence="2 4" id="KW-0863">Zinc-finger</keyword>
<feature type="compositionally biased region" description="Polar residues" evidence="5">
    <location>
        <begin position="185"/>
        <end position="213"/>
    </location>
</feature>
<dbReference type="Proteomes" id="UP000054988">
    <property type="component" value="Unassembled WGS sequence"/>
</dbReference>
<gene>
    <name evidence="7" type="ORF">WG66_11744</name>
</gene>
<name>A0A0W0FGY8_MONRR</name>
<dbReference type="InterPro" id="IPR053051">
    <property type="entry name" value="HDAC_complex_subunit"/>
</dbReference>
<comment type="caution">
    <text evidence="7">The sequence shown here is derived from an EMBL/GenBank/DDBJ whole genome shotgun (WGS) entry which is preliminary data.</text>
</comment>
<dbReference type="GO" id="GO:0008270">
    <property type="term" value="F:zinc ion binding"/>
    <property type="evidence" value="ECO:0007669"/>
    <property type="project" value="UniProtKB-KW"/>
</dbReference>
<feature type="compositionally biased region" description="Low complexity" evidence="5">
    <location>
        <begin position="316"/>
        <end position="332"/>
    </location>
</feature>
<dbReference type="InterPro" id="IPR019787">
    <property type="entry name" value="Znf_PHD-finger"/>
</dbReference>
<dbReference type="PROSITE" id="PS01359">
    <property type="entry name" value="ZF_PHD_1"/>
    <property type="match status" value="1"/>
</dbReference>